<dbReference type="EMBL" id="CP036150">
    <property type="protein sequence ID" value="QEN06633.1"/>
    <property type="molecule type" value="Genomic_DNA"/>
</dbReference>
<keyword evidence="6" id="KW-1133">Transmembrane helix</keyword>
<dbReference type="Proteomes" id="UP000324209">
    <property type="component" value="Chromosome"/>
</dbReference>
<gene>
    <name evidence="8" type="ORF">EXM22_00995</name>
</gene>
<keyword evidence="6" id="KW-0472">Membrane</keyword>
<dbReference type="OrthoDB" id="1489153at2"/>
<name>A0A5C1QEZ3_9SPIO</name>
<organism evidence="8 9">
    <name type="scientific">Oceanispirochaeta crateris</name>
    <dbReference type="NCBI Taxonomy" id="2518645"/>
    <lineage>
        <taxon>Bacteria</taxon>
        <taxon>Pseudomonadati</taxon>
        <taxon>Spirochaetota</taxon>
        <taxon>Spirochaetia</taxon>
        <taxon>Spirochaetales</taxon>
        <taxon>Spirochaetaceae</taxon>
        <taxon>Oceanispirochaeta</taxon>
    </lineage>
</organism>
<evidence type="ECO:0000313" key="8">
    <source>
        <dbReference type="EMBL" id="QEN06633.1"/>
    </source>
</evidence>
<keyword evidence="5" id="KW-0966">Cell projection</keyword>
<evidence type="ECO:0000256" key="4">
    <source>
        <dbReference type="ARBA" id="ARBA00023069"/>
    </source>
</evidence>
<proteinExistence type="predicted"/>
<evidence type="ECO:0000256" key="3">
    <source>
        <dbReference type="ARBA" id="ARBA00022490"/>
    </source>
</evidence>
<keyword evidence="4" id="KW-0969">Cilium</keyword>
<dbReference type="KEGG" id="ock:EXM22_00995"/>
<dbReference type="InterPro" id="IPR053879">
    <property type="entry name" value="HYDIN_VesB_CFA65-like_Ig"/>
</dbReference>
<keyword evidence="3" id="KW-0963">Cytoplasm</keyword>
<evidence type="ECO:0000259" key="7">
    <source>
        <dbReference type="Pfam" id="PF22544"/>
    </source>
</evidence>
<dbReference type="GO" id="GO:0005737">
    <property type="term" value="C:cytoplasm"/>
    <property type="evidence" value="ECO:0007669"/>
    <property type="project" value="UniProtKB-SubCell"/>
</dbReference>
<evidence type="ECO:0000256" key="2">
    <source>
        <dbReference type="ARBA" id="ARBA00004496"/>
    </source>
</evidence>
<keyword evidence="9" id="KW-1185">Reference proteome</keyword>
<dbReference type="AlphaFoldDB" id="A0A5C1QEZ3"/>
<dbReference type="NCBIfam" id="NF012200">
    <property type="entry name" value="choice_anch_D"/>
    <property type="match status" value="1"/>
</dbReference>
<feature type="transmembrane region" description="Helical" evidence="6">
    <location>
        <begin position="26"/>
        <end position="45"/>
    </location>
</feature>
<dbReference type="Pfam" id="PF22544">
    <property type="entry name" value="HYDIN_VesB_CFA65-like_Ig"/>
    <property type="match status" value="1"/>
</dbReference>
<accession>A0A5C1QEZ3</accession>
<evidence type="ECO:0000256" key="5">
    <source>
        <dbReference type="ARBA" id="ARBA00023273"/>
    </source>
</evidence>
<dbReference type="Gene3D" id="2.60.40.10">
    <property type="entry name" value="Immunoglobulins"/>
    <property type="match status" value="1"/>
</dbReference>
<comment type="subcellular location">
    <subcellularLocation>
        <location evidence="1">Cell projection</location>
        <location evidence="1">Cilium</location>
    </subcellularLocation>
    <subcellularLocation>
        <location evidence="2">Cytoplasm</location>
    </subcellularLocation>
</comment>
<keyword evidence="6" id="KW-0812">Transmembrane</keyword>
<sequence length="173" mass="18600">MIYGNLFQLGDISLLKYQILQLRRYGLKRLFGFIFILLLISMVFMSCEDVNNGSPDISITGKSEASGDDGSLSNGDLIDFGNVYSPIDEDLSFTIGNAGDSDLTVSSIVLSGSDVYSLPTNPAPVNIPVGEEQVFIIRFTSDITGARTGTVTINSDDPDESSFQLSLTGYATS</sequence>
<evidence type="ECO:0000256" key="1">
    <source>
        <dbReference type="ARBA" id="ARBA00004138"/>
    </source>
</evidence>
<feature type="domain" description="HYDIN/VesB/CFA65-like Ig-like" evidence="7">
    <location>
        <begin position="75"/>
        <end position="168"/>
    </location>
</feature>
<evidence type="ECO:0000313" key="9">
    <source>
        <dbReference type="Proteomes" id="UP000324209"/>
    </source>
</evidence>
<evidence type="ECO:0000256" key="6">
    <source>
        <dbReference type="SAM" id="Phobius"/>
    </source>
</evidence>
<protein>
    <submittedName>
        <fullName evidence="8">Choice-of-anchor D domain-containing protein</fullName>
    </submittedName>
</protein>
<dbReference type="InterPro" id="IPR013783">
    <property type="entry name" value="Ig-like_fold"/>
</dbReference>
<reference evidence="8 9" key="1">
    <citation type="submission" date="2019-02" db="EMBL/GenBank/DDBJ databases">
        <title>Complete Genome Sequence and Methylome Analysis of free living Spirochaetas.</title>
        <authorList>
            <person name="Fomenkov A."/>
            <person name="Dubinina G."/>
            <person name="Leshcheva N."/>
            <person name="Mikheeva N."/>
            <person name="Grabovich M."/>
            <person name="Vincze T."/>
            <person name="Roberts R.J."/>
        </authorList>
    </citation>
    <scope>NUCLEOTIDE SEQUENCE [LARGE SCALE GENOMIC DNA]</scope>
    <source>
        <strain evidence="8 9">K2</strain>
    </source>
</reference>